<evidence type="ECO:0000256" key="3">
    <source>
        <dbReference type="ARBA" id="ARBA00022692"/>
    </source>
</evidence>
<name>A0A031K147_9SPHN</name>
<evidence type="ECO:0000256" key="2">
    <source>
        <dbReference type="ARBA" id="ARBA00022475"/>
    </source>
</evidence>
<reference evidence="9" key="3">
    <citation type="journal article" date="2017" name="J. Biotechnol.">
        <title>Complete genome sequence of Novosphingobium resinovorum SA1, a versatile xenobiotic-degrading bacterium capable of utilizing sulfanilic acid.</title>
        <authorList>
            <person name="Hegedus B."/>
            <person name="Kos P.B."/>
            <person name="Balint B."/>
            <person name="Maroti G."/>
            <person name="Gan H.M."/>
            <person name="Perei K."/>
            <person name="Rakhely G."/>
        </authorList>
    </citation>
    <scope>NUCLEOTIDE SEQUENCE [LARGE SCALE GENOMIC DNA]</scope>
    <source>
        <strain evidence="9">SA1</strain>
    </source>
</reference>
<sequence length="108" mass="11371">MSARFGSTATLLALAALSVGSFLLVETEAASLVVGLAAVAIALVKASLILNRFMHLEWRHRPFALLLAAWLGIVGAILGGGLCALPWKAPTHIPVAVNDRALPFEMIK</sequence>
<dbReference type="KEGG" id="nre:BES08_18415"/>
<keyword evidence="2" id="KW-1003">Cell membrane</keyword>
<organism evidence="7 8">
    <name type="scientific">Novosphingobium resinovorum</name>
    <dbReference type="NCBI Taxonomy" id="158500"/>
    <lineage>
        <taxon>Bacteria</taxon>
        <taxon>Pseudomonadati</taxon>
        <taxon>Pseudomonadota</taxon>
        <taxon>Alphaproteobacteria</taxon>
        <taxon>Sphingomonadales</taxon>
        <taxon>Sphingomonadaceae</taxon>
        <taxon>Novosphingobium</taxon>
    </lineage>
</organism>
<evidence type="ECO:0000313" key="8">
    <source>
        <dbReference type="Proteomes" id="UP000024329"/>
    </source>
</evidence>
<evidence type="ECO:0000313" key="6">
    <source>
        <dbReference type="EMBL" id="AOR78886.1"/>
    </source>
</evidence>
<dbReference type="PATRIC" id="fig|158500.4.peg.1909"/>
<gene>
    <name evidence="6" type="ORF">BES08_18415</name>
    <name evidence="7" type="ORF">BV97_01864</name>
</gene>
<dbReference type="Proteomes" id="UP000024329">
    <property type="component" value="Unassembled WGS sequence"/>
</dbReference>
<keyword evidence="4" id="KW-1133">Transmembrane helix</keyword>
<dbReference type="GO" id="GO:0005886">
    <property type="term" value="C:plasma membrane"/>
    <property type="evidence" value="ECO:0007669"/>
    <property type="project" value="UniProtKB-SubCell"/>
</dbReference>
<keyword evidence="9" id="KW-1185">Reference proteome</keyword>
<dbReference type="Proteomes" id="UP000094626">
    <property type="component" value="Plasmid pSA1"/>
</dbReference>
<evidence type="ECO:0000313" key="7">
    <source>
        <dbReference type="EMBL" id="EZP82940.1"/>
    </source>
</evidence>
<geneLocation type="plasmid" evidence="6 9">
    <name>pSA1</name>
</geneLocation>
<keyword evidence="6" id="KW-0614">Plasmid</keyword>
<dbReference type="EMBL" id="JFYZ01000005">
    <property type="protein sequence ID" value="EZP82940.1"/>
    <property type="molecule type" value="Genomic_DNA"/>
</dbReference>
<keyword evidence="5" id="KW-0472">Membrane</keyword>
<dbReference type="Pfam" id="PF03626">
    <property type="entry name" value="COX4_pro"/>
    <property type="match status" value="1"/>
</dbReference>
<reference evidence="7 8" key="1">
    <citation type="submission" date="2014-03" db="EMBL/GenBank/DDBJ databases">
        <title>Whole genome sequence of Novosphingobium resinovorum KF1.</title>
        <authorList>
            <person name="Gan H.M."/>
            <person name="Gan H.Y."/>
            <person name="Chew T.H."/>
            <person name="Savka M.A."/>
        </authorList>
    </citation>
    <scope>NUCLEOTIDE SEQUENCE [LARGE SCALE GENOMIC DNA]</scope>
    <source>
        <strain evidence="7 8">KF1</strain>
    </source>
</reference>
<dbReference type="EMBL" id="CP017076">
    <property type="protein sequence ID" value="AOR78886.1"/>
    <property type="molecule type" value="Genomic_DNA"/>
</dbReference>
<keyword evidence="3" id="KW-0812">Transmembrane</keyword>
<evidence type="ECO:0000256" key="5">
    <source>
        <dbReference type="ARBA" id="ARBA00023136"/>
    </source>
</evidence>
<evidence type="ECO:0000256" key="4">
    <source>
        <dbReference type="ARBA" id="ARBA00022989"/>
    </source>
</evidence>
<evidence type="ECO:0008006" key="10">
    <source>
        <dbReference type="Google" id="ProtNLM"/>
    </source>
</evidence>
<evidence type="ECO:0000256" key="1">
    <source>
        <dbReference type="ARBA" id="ARBA00004651"/>
    </source>
</evidence>
<dbReference type="AlphaFoldDB" id="A0A031K147"/>
<protein>
    <recommendedName>
        <fullName evidence="10">Caa(3)-type oxidase subunit IV</fullName>
    </recommendedName>
</protein>
<accession>A0A031K147</accession>
<dbReference type="RefSeq" id="WP_036525253.1">
    <property type="nucleotide sequence ID" value="NZ_CP017076.1"/>
</dbReference>
<reference evidence="6" key="2">
    <citation type="submission" date="2016-08" db="EMBL/GenBank/DDBJ databases">
        <authorList>
            <person name="Seilhamer J.J."/>
        </authorList>
    </citation>
    <scope>NUCLEOTIDE SEQUENCE [LARGE SCALE GENOMIC DNA]</scope>
    <source>
        <strain evidence="6">SA1</strain>
        <plasmid evidence="6">pSA1</plasmid>
    </source>
</reference>
<proteinExistence type="predicted"/>
<comment type="subcellular location">
    <subcellularLocation>
        <location evidence="1">Cell membrane</location>
        <topology evidence="1">Multi-pass membrane protein</topology>
    </subcellularLocation>
</comment>
<dbReference type="InterPro" id="IPR005171">
    <property type="entry name" value="Cyt_c_oxidase_su4_prok"/>
</dbReference>
<evidence type="ECO:0000313" key="9">
    <source>
        <dbReference type="Proteomes" id="UP000094626"/>
    </source>
</evidence>